<dbReference type="GeneID" id="28763004"/>
<gene>
    <name evidence="1" type="ORF">CC84DRAFT_1168904</name>
</gene>
<name>A0A177BX59_9PLEO</name>
<proteinExistence type="predicted"/>
<dbReference type="OrthoDB" id="4133832at2759"/>
<accession>A0A177BX59</accession>
<reference evidence="1 2" key="1">
    <citation type="submission" date="2016-05" db="EMBL/GenBank/DDBJ databases">
        <title>Comparative analysis of secretome profiles of manganese(II)-oxidizing ascomycete fungi.</title>
        <authorList>
            <consortium name="DOE Joint Genome Institute"/>
            <person name="Zeiner C.A."/>
            <person name="Purvine S.O."/>
            <person name="Zink E.M."/>
            <person name="Wu S."/>
            <person name="Pasa-Tolic L."/>
            <person name="Chaput D.L."/>
            <person name="Haridas S."/>
            <person name="Grigoriev I.V."/>
            <person name="Santelli C.M."/>
            <person name="Hansel C.M."/>
        </authorList>
    </citation>
    <scope>NUCLEOTIDE SEQUENCE [LARGE SCALE GENOMIC DNA]</scope>
    <source>
        <strain evidence="1 2">AP3s5-JAC2a</strain>
    </source>
</reference>
<organism evidence="1 2">
    <name type="scientific">Paraphaeosphaeria sporulosa</name>
    <dbReference type="NCBI Taxonomy" id="1460663"/>
    <lineage>
        <taxon>Eukaryota</taxon>
        <taxon>Fungi</taxon>
        <taxon>Dikarya</taxon>
        <taxon>Ascomycota</taxon>
        <taxon>Pezizomycotina</taxon>
        <taxon>Dothideomycetes</taxon>
        <taxon>Pleosporomycetidae</taxon>
        <taxon>Pleosporales</taxon>
        <taxon>Massarineae</taxon>
        <taxon>Didymosphaeriaceae</taxon>
        <taxon>Paraphaeosphaeria</taxon>
    </lineage>
</organism>
<protein>
    <submittedName>
        <fullName evidence="1">Uncharacterized protein</fullName>
    </submittedName>
</protein>
<sequence>MSFSPSTMRNSARSGEVIPYLTAMRMQTAERVPRAADNETRIADMSRMTQVCLHIQNELIPWLRSIRPVRVDVFELDDYVETFNPPVDDQDRLPSASLARSRSSRSQCHFITWVPPVDVRQLIQWTQASDSLQFLFKKDLATCGSDHNLFSLLEDSAMLSVSKV</sequence>
<evidence type="ECO:0000313" key="1">
    <source>
        <dbReference type="EMBL" id="OAG00003.1"/>
    </source>
</evidence>
<dbReference type="Proteomes" id="UP000077069">
    <property type="component" value="Unassembled WGS sequence"/>
</dbReference>
<keyword evidence="2" id="KW-1185">Reference proteome</keyword>
<dbReference type="AlphaFoldDB" id="A0A177BX59"/>
<dbReference type="RefSeq" id="XP_018030368.1">
    <property type="nucleotide sequence ID" value="XM_018179518.1"/>
</dbReference>
<dbReference type="EMBL" id="KV441560">
    <property type="protein sequence ID" value="OAG00003.1"/>
    <property type="molecule type" value="Genomic_DNA"/>
</dbReference>
<evidence type="ECO:0000313" key="2">
    <source>
        <dbReference type="Proteomes" id="UP000077069"/>
    </source>
</evidence>
<dbReference type="InParanoid" id="A0A177BX59"/>